<keyword evidence="8" id="KW-1185">Reference proteome</keyword>
<accession>A0A1E7L3I1</accession>
<proteinExistence type="inferred from homology"/>
<protein>
    <submittedName>
        <fullName evidence="7">Carnitine dehydratase</fullName>
    </submittedName>
</protein>
<evidence type="ECO:0000259" key="6">
    <source>
        <dbReference type="Pfam" id="PF00171"/>
    </source>
</evidence>
<comment type="caution">
    <text evidence="7">The sequence shown here is derived from an EMBL/GenBank/DDBJ whole genome shotgun (WGS) entry which is preliminary data.</text>
</comment>
<gene>
    <name evidence="7" type="ORF">AN218_15940</name>
</gene>
<dbReference type="FunFam" id="3.40.309.10:FF:000012">
    <property type="entry name" value="Betaine aldehyde dehydrogenase"/>
    <property type="match status" value="1"/>
</dbReference>
<dbReference type="InterPro" id="IPR016163">
    <property type="entry name" value="Ald_DH_C"/>
</dbReference>
<dbReference type="InterPro" id="IPR016161">
    <property type="entry name" value="Ald_DH/histidinol_DH"/>
</dbReference>
<feature type="compositionally biased region" description="Basic and acidic residues" evidence="5">
    <location>
        <begin position="25"/>
        <end position="37"/>
    </location>
</feature>
<dbReference type="PATRIC" id="fig|518642.10.peg.3345"/>
<evidence type="ECO:0000256" key="5">
    <source>
        <dbReference type="SAM" id="MobiDB-lite"/>
    </source>
</evidence>
<dbReference type="InterPro" id="IPR016160">
    <property type="entry name" value="Ald_DH_CS_CYS"/>
</dbReference>
<organism evidence="7 8">
    <name type="scientific">Streptomyces nanshensis</name>
    <dbReference type="NCBI Taxonomy" id="518642"/>
    <lineage>
        <taxon>Bacteria</taxon>
        <taxon>Bacillati</taxon>
        <taxon>Actinomycetota</taxon>
        <taxon>Actinomycetes</taxon>
        <taxon>Kitasatosporales</taxon>
        <taxon>Streptomycetaceae</taxon>
        <taxon>Streptomyces</taxon>
    </lineage>
</organism>
<evidence type="ECO:0000313" key="8">
    <source>
        <dbReference type="Proteomes" id="UP000176005"/>
    </source>
</evidence>
<dbReference type="RefSeq" id="WP_070017551.1">
    <property type="nucleotide sequence ID" value="NZ_LJGW01000271.1"/>
</dbReference>
<evidence type="ECO:0000256" key="3">
    <source>
        <dbReference type="PROSITE-ProRule" id="PRU10007"/>
    </source>
</evidence>
<name>A0A1E7L3I1_9ACTN</name>
<dbReference type="EMBL" id="LJGW01000271">
    <property type="protein sequence ID" value="OEV10766.1"/>
    <property type="molecule type" value="Genomic_DNA"/>
</dbReference>
<dbReference type="CDD" id="cd07114">
    <property type="entry name" value="ALDH_DhaS"/>
    <property type="match status" value="1"/>
</dbReference>
<dbReference type="PANTHER" id="PTHR11699">
    <property type="entry name" value="ALDEHYDE DEHYDROGENASE-RELATED"/>
    <property type="match status" value="1"/>
</dbReference>
<dbReference type="SUPFAM" id="SSF53720">
    <property type="entry name" value="ALDH-like"/>
    <property type="match status" value="1"/>
</dbReference>
<keyword evidence="2 4" id="KW-0560">Oxidoreductase</keyword>
<reference evidence="7 8" key="1">
    <citation type="journal article" date="2016" name="Front. Microbiol.">
        <title>Comparative Genomics Analysis of Streptomyces Species Reveals Their Adaptation to the Marine Environment and Their Diversity at the Genomic Level.</title>
        <authorList>
            <person name="Tian X."/>
            <person name="Zhang Z."/>
            <person name="Yang T."/>
            <person name="Chen M."/>
            <person name="Li J."/>
            <person name="Chen F."/>
            <person name="Yang J."/>
            <person name="Li W."/>
            <person name="Zhang B."/>
            <person name="Zhang Z."/>
            <person name="Wu J."/>
            <person name="Zhang C."/>
            <person name="Long L."/>
            <person name="Xiao J."/>
        </authorList>
    </citation>
    <scope>NUCLEOTIDE SEQUENCE [LARGE SCALE GENOMIC DNA]</scope>
    <source>
        <strain evidence="7 8">SCSIO 10429</strain>
    </source>
</reference>
<dbReference type="PROSITE" id="PS00687">
    <property type="entry name" value="ALDEHYDE_DEHYDR_GLU"/>
    <property type="match status" value="1"/>
</dbReference>
<feature type="active site" evidence="3">
    <location>
        <position position="264"/>
    </location>
</feature>
<comment type="similarity">
    <text evidence="1 4">Belongs to the aldehyde dehydrogenase family.</text>
</comment>
<evidence type="ECO:0000256" key="2">
    <source>
        <dbReference type="ARBA" id="ARBA00023002"/>
    </source>
</evidence>
<feature type="domain" description="Aldehyde dehydrogenase" evidence="6">
    <location>
        <begin position="30"/>
        <end position="491"/>
    </location>
</feature>
<dbReference type="FunFam" id="3.40.605.10:FF:000026">
    <property type="entry name" value="Aldehyde dehydrogenase, putative"/>
    <property type="match status" value="1"/>
</dbReference>
<dbReference type="Proteomes" id="UP000176005">
    <property type="component" value="Unassembled WGS sequence"/>
</dbReference>
<evidence type="ECO:0000313" key="7">
    <source>
        <dbReference type="EMBL" id="OEV10766.1"/>
    </source>
</evidence>
<sequence length="507" mass="53804">MSHATSAGADSPAEPRRYGLFIDNKQTEPDSGARVEVTDPATGAVWASVPDASETDVDRAVTSARRAFEDGDWPRYRAADRARFLIRFGEAVADHADELARLQVDENGKLLREMAGQAKLMPEYFNYYAGLAQLPTGTTNPLHVTDMLNYTVREPLGVVGAITPWNSPLLLLAWKLGPALAAGNTLVAKPSEVTPVSTLRFAELAAECGLPPGVFNVVTGLGTPSGTALTGHPDIDKIAFTGSTATGQAIARQAGATLTRVSLELGGKSPNIVFDDADLTSAVNGLVAGIFGASGQTCMAGSRILVQESVYEEVTAELAARAEAVRVGDPHDERSEMGTIASRAQYEKVLRYIDVAAADGARLAAGGSPATVEGLPDGLFVRPTVFADVTNDMRIAQEEVFGPIAAVLPFRDEAEAVRIANDSPFGLAAGVWTGNVQRAHRMAARLRAGTVWVNNYRKTSYATPFGGFKQSGLGRENGADALREYTEEKSVWVDTGQGVKDPFNPRA</sequence>
<feature type="region of interest" description="Disordered" evidence="5">
    <location>
        <begin position="1"/>
        <end position="39"/>
    </location>
</feature>
<dbReference type="InterPro" id="IPR015590">
    <property type="entry name" value="Aldehyde_DH_dom"/>
</dbReference>
<dbReference type="Gene3D" id="3.40.309.10">
    <property type="entry name" value="Aldehyde Dehydrogenase, Chain A, domain 2"/>
    <property type="match status" value="1"/>
</dbReference>
<evidence type="ECO:0000256" key="4">
    <source>
        <dbReference type="RuleBase" id="RU003345"/>
    </source>
</evidence>
<dbReference type="InterPro" id="IPR029510">
    <property type="entry name" value="Ald_DH_CS_GLU"/>
</dbReference>
<dbReference type="FunFam" id="3.40.605.10:FF:000007">
    <property type="entry name" value="NAD/NADP-dependent betaine aldehyde dehydrogenase"/>
    <property type="match status" value="1"/>
</dbReference>
<dbReference type="GO" id="GO:0016620">
    <property type="term" value="F:oxidoreductase activity, acting on the aldehyde or oxo group of donors, NAD or NADP as acceptor"/>
    <property type="evidence" value="ECO:0007669"/>
    <property type="project" value="InterPro"/>
</dbReference>
<dbReference type="Pfam" id="PF00171">
    <property type="entry name" value="Aldedh"/>
    <property type="match status" value="1"/>
</dbReference>
<dbReference type="Gene3D" id="3.40.605.10">
    <property type="entry name" value="Aldehyde Dehydrogenase, Chain A, domain 1"/>
    <property type="match status" value="1"/>
</dbReference>
<dbReference type="AlphaFoldDB" id="A0A1E7L3I1"/>
<dbReference type="PROSITE" id="PS00070">
    <property type="entry name" value="ALDEHYDE_DEHYDR_CYS"/>
    <property type="match status" value="1"/>
</dbReference>
<dbReference type="InterPro" id="IPR016162">
    <property type="entry name" value="Ald_DH_N"/>
</dbReference>
<evidence type="ECO:0000256" key="1">
    <source>
        <dbReference type="ARBA" id="ARBA00009986"/>
    </source>
</evidence>